<sequence length="415" mass="48899">MNTLGERVLDNLNIRRERILNGQLNCIPSPFKRFGTDFVGIEQSCYYTITSFTKGGKSQFASYTFIYKPLMFCYYTKADIDIKILYFPLEETPERILQRFISWLLFDFSEGKIRISPRDLRSTIKAVPQEILDIIRSDKVQDIIRYFEEHVIFPDEACNPTGIYKYCVKYAEEHGKVYRKIGKYKDELGIIQEREVFDRYEQDNPNEYRLIMIDTINLIDTEKGMTLKQSVDKLSEYCAKYLRNRYHYSPVVIQQQAFEQEGNEAFKIGKVRPSVAGLGDSKYTSRDSNVVLGLFSPFRFALREYEGYDILKFKDNIRFLEVIVNRDGEMGGLCPLFFDGAVCRFEELPKPGDKENIQKVYQYLNKLRDTTSKLFFKYRKSEGSTRMLHHKFSKLSNFHTWVAEAYDKFISNRKK</sequence>
<keyword evidence="1" id="KW-0547">Nucleotide-binding</keyword>
<dbReference type="InterPro" id="IPR027417">
    <property type="entry name" value="P-loop_NTPase"/>
</dbReference>
<name>A0A7M1S2N0_9CAUD</name>
<dbReference type="GO" id="GO:0004386">
    <property type="term" value="F:helicase activity"/>
    <property type="evidence" value="ECO:0007669"/>
    <property type="project" value="UniProtKB-KW"/>
</dbReference>
<dbReference type="GeneID" id="65130270"/>
<keyword evidence="1" id="KW-0067">ATP-binding</keyword>
<dbReference type="RefSeq" id="YP_010111818.1">
    <property type="nucleotide sequence ID" value="NC_055885.1"/>
</dbReference>
<protein>
    <submittedName>
        <fullName evidence="1">Replicative DNA helicase</fullName>
    </submittedName>
</protein>
<proteinExistence type="predicted"/>
<evidence type="ECO:0000313" key="2">
    <source>
        <dbReference type="Proteomes" id="UP000594055"/>
    </source>
</evidence>
<evidence type="ECO:0000313" key="1">
    <source>
        <dbReference type="EMBL" id="QOR59660.1"/>
    </source>
</evidence>
<keyword evidence="1" id="KW-0347">Helicase</keyword>
<accession>A0A7M1S2N0</accession>
<reference evidence="1 2" key="1">
    <citation type="submission" date="2020-07" db="EMBL/GenBank/DDBJ databases">
        <title>Taxonomic proposal: Crassvirales, a new order of highly abundant and diverse bacterial viruses.</title>
        <authorList>
            <person name="Shkoporov A.N."/>
            <person name="Stockdale S.R."/>
            <person name="Guerin E."/>
            <person name="Ross R.P."/>
            <person name="Hill C."/>
        </authorList>
    </citation>
    <scope>NUCLEOTIDE SEQUENCE [LARGE SCALE GENOMIC DNA]</scope>
</reference>
<organism evidence="1 2">
    <name type="scientific">uncultured phage cr128_1</name>
    <dbReference type="NCBI Taxonomy" id="2772076"/>
    <lineage>
        <taxon>Viruses</taxon>
        <taxon>Duplodnaviria</taxon>
        <taxon>Heunggongvirae</taxon>
        <taxon>Uroviricota</taxon>
        <taxon>Caudoviricetes</taxon>
        <taxon>Crassvirales</taxon>
        <taxon>Steigviridae</taxon>
        <taxon>Asinivirinae</taxon>
        <taxon>Mahlunavirus</taxon>
        <taxon>Mahlunavirus rarus</taxon>
    </lineage>
</organism>
<dbReference type="EMBL" id="MT774392">
    <property type="protein sequence ID" value="QOR59660.1"/>
    <property type="molecule type" value="Genomic_DNA"/>
</dbReference>
<dbReference type="Proteomes" id="UP000594055">
    <property type="component" value="Segment"/>
</dbReference>
<dbReference type="KEGG" id="vg:65130270"/>
<keyword evidence="1" id="KW-0378">Hydrolase</keyword>
<dbReference type="Gene3D" id="3.40.50.300">
    <property type="entry name" value="P-loop containing nucleotide triphosphate hydrolases"/>
    <property type="match status" value="1"/>
</dbReference>
<keyword evidence="2" id="KW-1185">Reference proteome</keyword>